<name>A0A6J5R918_9CAUD</name>
<evidence type="ECO:0000313" key="1">
    <source>
        <dbReference type="EMBL" id="CAB4190178.1"/>
    </source>
</evidence>
<dbReference type="EMBL" id="LR797148">
    <property type="protein sequence ID" value="CAB4190178.1"/>
    <property type="molecule type" value="Genomic_DNA"/>
</dbReference>
<organism evidence="1">
    <name type="scientific">uncultured Caudovirales phage</name>
    <dbReference type="NCBI Taxonomy" id="2100421"/>
    <lineage>
        <taxon>Viruses</taxon>
        <taxon>Duplodnaviria</taxon>
        <taxon>Heunggongvirae</taxon>
        <taxon>Uroviricota</taxon>
        <taxon>Caudoviricetes</taxon>
        <taxon>Peduoviridae</taxon>
        <taxon>Maltschvirus</taxon>
        <taxon>Maltschvirus maltsch</taxon>
    </lineage>
</organism>
<gene>
    <name evidence="1" type="ORF">UFOVP1196_38</name>
</gene>
<proteinExistence type="predicted"/>
<reference evidence="1" key="1">
    <citation type="submission" date="2020-05" db="EMBL/GenBank/DDBJ databases">
        <authorList>
            <person name="Chiriac C."/>
            <person name="Salcher M."/>
            <person name="Ghai R."/>
            <person name="Kavagutti S V."/>
        </authorList>
    </citation>
    <scope>NUCLEOTIDE SEQUENCE</scope>
</reference>
<sequence>MPIRQRPLKGGRVTSFSALDPAIRAWAESEAARSDCHVSFVINNALSVVSGVEIFETLAQARKRTRKTR</sequence>
<protein>
    <submittedName>
        <fullName evidence="1">Uncharacterized protein</fullName>
    </submittedName>
</protein>
<accession>A0A6J5R918</accession>